<protein>
    <recommendedName>
        <fullName evidence="2">Nephrocystin 3-like N-terminal domain-containing protein</fullName>
    </recommendedName>
</protein>
<dbReference type="Gene3D" id="3.40.50.300">
    <property type="entry name" value="P-loop containing nucleotide triphosphate hydrolases"/>
    <property type="match status" value="1"/>
</dbReference>
<dbReference type="AlphaFoldDB" id="A0A5N6TWL5"/>
<dbReference type="OrthoDB" id="1577640at2759"/>
<keyword evidence="4" id="KW-1185">Reference proteome</keyword>
<sequence>MTDIQTIREELAQATQATRIVMRCLNSGKDSQESSQRALTLLADILDLLYRVKDYISWGEEKWFVEPSRLAALAEILSWFDATTKSLELYFQPGGVGVIYFRKHLLEKTFLPRLEQYKALLLLATQPDTSERSSLDRTIRNSLRANREVESGPKVDLQFEEDALGITSGLSAENFIVLADLCNRRLKGTCQWIFDHSEYRRWLLGSFKTLYCVGPPGAGKTFVSSVVIDSLQRTFTTPDVATIFVFCQEGKEKEHTCVDILSNILAQLVYRKRGLSYATSSLYYSESLTKGKASPKAYQNAIRAEVNRFSKVFFIIDGLDLFSEKERILSRLQKLPENAQLLVTLREVTKVVNASCLSVLASPEDIHRYTLSRIQLDTSFTGLFQGEYGPQLQQNTIQAVAEKCHGV</sequence>
<dbReference type="Pfam" id="PF24883">
    <property type="entry name" value="NPHP3_N"/>
    <property type="match status" value="1"/>
</dbReference>
<feature type="domain" description="Nephrocystin 3-like N-terminal" evidence="2">
    <location>
        <begin position="188"/>
        <end position="340"/>
    </location>
</feature>
<dbReference type="InterPro" id="IPR056884">
    <property type="entry name" value="NPHP3-like_N"/>
</dbReference>
<evidence type="ECO:0000256" key="1">
    <source>
        <dbReference type="ARBA" id="ARBA00022737"/>
    </source>
</evidence>
<organism evidence="3 4">
    <name type="scientific">Aspergillus avenaceus</name>
    <dbReference type="NCBI Taxonomy" id="36643"/>
    <lineage>
        <taxon>Eukaryota</taxon>
        <taxon>Fungi</taxon>
        <taxon>Dikarya</taxon>
        <taxon>Ascomycota</taxon>
        <taxon>Pezizomycotina</taxon>
        <taxon>Eurotiomycetes</taxon>
        <taxon>Eurotiomycetidae</taxon>
        <taxon>Eurotiales</taxon>
        <taxon>Aspergillaceae</taxon>
        <taxon>Aspergillus</taxon>
        <taxon>Aspergillus subgen. Circumdati</taxon>
    </lineage>
</organism>
<dbReference type="EMBL" id="ML742086">
    <property type="protein sequence ID" value="KAE8150772.1"/>
    <property type="molecule type" value="Genomic_DNA"/>
</dbReference>
<reference evidence="3 4" key="1">
    <citation type="submission" date="2019-04" db="EMBL/GenBank/DDBJ databases">
        <title>Friends and foes A comparative genomics study of 23 Aspergillus species from section Flavi.</title>
        <authorList>
            <consortium name="DOE Joint Genome Institute"/>
            <person name="Kjaerbolling I."/>
            <person name="Vesth T."/>
            <person name="Frisvad J.C."/>
            <person name="Nybo J.L."/>
            <person name="Theobald S."/>
            <person name="Kildgaard S."/>
            <person name="Isbrandt T."/>
            <person name="Kuo A."/>
            <person name="Sato A."/>
            <person name="Lyhne E.K."/>
            <person name="Kogle M.E."/>
            <person name="Wiebenga A."/>
            <person name="Kun R.S."/>
            <person name="Lubbers R.J."/>
            <person name="Makela M.R."/>
            <person name="Barry K."/>
            <person name="Chovatia M."/>
            <person name="Clum A."/>
            <person name="Daum C."/>
            <person name="Haridas S."/>
            <person name="He G."/>
            <person name="LaButti K."/>
            <person name="Lipzen A."/>
            <person name="Mondo S."/>
            <person name="Riley R."/>
            <person name="Salamov A."/>
            <person name="Simmons B.A."/>
            <person name="Magnuson J.K."/>
            <person name="Henrissat B."/>
            <person name="Mortensen U.H."/>
            <person name="Larsen T.O."/>
            <person name="Devries R.P."/>
            <person name="Grigoriev I.V."/>
            <person name="Machida M."/>
            <person name="Baker S.E."/>
            <person name="Andersen M.R."/>
        </authorList>
    </citation>
    <scope>NUCLEOTIDE SEQUENCE [LARGE SCALE GENOMIC DNA]</scope>
    <source>
        <strain evidence="3 4">IBT 18842</strain>
    </source>
</reference>
<keyword evidence="1" id="KW-0677">Repeat</keyword>
<dbReference type="SUPFAM" id="SSF52540">
    <property type="entry name" value="P-loop containing nucleoside triphosphate hydrolases"/>
    <property type="match status" value="1"/>
</dbReference>
<evidence type="ECO:0000313" key="4">
    <source>
        <dbReference type="Proteomes" id="UP000325780"/>
    </source>
</evidence>
<proteinExistence type="predicted"/>
<evidence type="ECO:0000313" key="3">
    <source>
        <dbReference type="EMBL" id="KAE8150772.1"/>
    </source>
</evidence>
<accession>A0A5N6TWL5</accession>
<dbReference type="InterPro" id="IPR027417">
    <property type="entry name" value="P-loop_NTPase"/>
</dbReference>
<evidence type="ECO:0000259" key="2">
    <source>
        <dbReference type="Pfam" id="PF24883"/>
    </source>
</evidence>
<dbReference type="PANTHER" id="PTHR10039:SF15">
    <property type="entry name" value="NACHT DOMAIN-CONTAINING PROTEIN"/>
    <property type="match status" value="1"/>
</dbReference>
<name>A0A5N6TWL5_ASPAV</name>
<dbReference type="Proteomes" id="UP000325780">
    <property type="component" value="Unassembled WGS sequence"/>
</dbReference>
<gene>
    <name evidence="3" type="ORF">BDV25DRAFT_106340</name>
</gene>
<dbReference type="PANTHER" id="PTHR10039">
    <property type="entry name" value="AMELOGENIN"/>
    <property type="match status" value="1"/>
</dbReference>